<keyword evidence="7 9" id="KW-0496">Mitochondrion</keyword>
<dbReference type="EMBL" id="AHZU02001508">
    <property type="protein sequence ID" value="KFG31597.1"/>
    <property type="molecule type" value="Genomic_DNA"/>
</dbReference>
<dbReference type="GO" id="GO:0005743">
    <property type="term" value="C:mitochondrial inner membrane"/>
    <property type="evidence" value="ECO:0007669"/>
    <property type="project" value="UniProtKB-SubCell"/>
</dbReference>
<evidence type="ECO:0000256" key="9">
    <source>
        <dbReference type="RuleBase" id="RU363100"/>
    </source>
</evidence>
<gene>
    <name evidence="10" type="ORF">TGDOM2_235880</name>
</gene>
<comment type="caution">
    <text evidence="10">The sequence shown here is derived from an EMBL/GenBank/DDBJ whole genome shotgun (WGS) entry which is preliminary data.</text>
</comment>
<dbReference type="OrthoDB" id="330926at2759"/>
<dbReference type="GO" id="GO:0006850">
    <property type="term" value="P:pyruvate import into mitochondria"/>
    <property type="evidence" value="ECO:0007669"/>
    <property type="project" value="InterPro"/>
</dbReference>
<comment type="function">
    <text evidence="9">Mediates the uptake of pyruvate into mitochondria.</text>
</comment>
<dbReference type="Proteomes" id="UP000028837">
    <property type="component" value="Unassembled WGS sequence"/>
</dbReference>
<sequence length="160" mass="17728">MWLTLGRLLRFANNGAVGQTLKTEVAKEGAGVAEKLVKNASEAASKAAAKGAAEASVLASSWDYVKKYGMTTHFWGPIANWGFVVAGLSDMQKSPEIISERMTGVLCIYSLLFMRFAYMVQPRNYLLFACHFCNEGVQLTQLFRKLRYNSEQRTKTANAT</sequence>
<evidence type="ECO:0000256" key="3">
    <source>
        <dbReference type="ARBA" id="ARBA00022448"/>
    </source>
</evidence>
<evidence type="ECO:0000256" key="8">
    <source>
        <dbReference type="ARBA" id="ARBA00023136"/>
    </source>
</evidence>
<keyword evidence="3 9" id="KW-0813">Transport</keyword>
<evidence type="ECO:0000256" key="4">
    <source>
        <dbReference type="ARBA" id="ARBA00022692"/>
    </source>
</evidence>
<dbReference type="VEuPathDB" id="ToxoDB:TGDOM2_235880"/>
<dbReference type="InterPro" id="IPR005336">
    <property type="entry name" value="MPC"/>
</dbReference>
<comment type="similarity">
    <text evidence="2 9">Belongs to the mitochondrial pyruvate carrier (MPC) (TC 2.A.105) family.</text>
</comment>
<keyword evidence="8" id="KW-0472">Membrane</keyword>
<name>A0A086JHH9_TOXGO</name>
<evidence type="ECO:0000256" key="5">
    <source>
        <dbReference type="ARBA" id="ARBA00022792"/>
    </source>
</evidence>
<accession>A0A086JHH9</accession>
<evidence type="ECO:0000256" key="6">
    <source>
        <dbReference type="ARBA" id="ARBA00022989"/>
    </source>
</evidence>
<comment type="subcellular location">
    <subcellularLocation>
        <location evidence="1 9">Mitochondrion inner membrane</location>
        <topology evidence="1 9">Multi-pass membrane protein</topology>
    </subcellularLocation>
</comment>
<proteinExistence type="inferred from homology"/>
<evidence type="ECO:0000256" key="7">
    <source>
        <dbReference type="ARBA" id="ARBA00023128"/>
    </source>
</evidence>
<protein>
    <recommendedName>
        <fullName evidence="9">Mitochondrial pyruvate carrier</fullName>
    </recommendedName>
</protein>
<evidence type="ECO:0000313" key="10">
    <source>
        <dbReference type="EMBL" id="KFG31597.1"/>
    </source>
</evidence>
<dbReference type="PANTHER" id="PTHR14154">
    <property type="entry name" value="UPF0041 BRAIN PROTEIN 44-RELATED"/>
    <property type="match status" value="1"/>
</dbReference>
<evidence type="ECO:0000256" key="1">
    <source>
        <dbReference type="ARBA" id="ARBA00004448"/>
    </source>
</evidence>
<evidence type="ECO:0000256" key="2">
    <source>
        <dbReference type="ARBA" id="ARBA00006416"/>
    </source>
</evidence>
<reference evidence="10 11" key="1">
    <citation type="submission" date="2014-02" db="EMBL/GenBank/DDBJ databases">
        <authorList>
            <person name="Sibley D."/>
            <person name="Venepally P."/>
            <person name="Karamycheva S."/>
            <person name="Hadjithomas M."/>
            <person name="Khan A."/>
            <person name="Brunk B."/>
            <person name="Roos D."/>
            <person name="Caler E."/>
            <person name="Lorenzi H."/>
        </authorList>
    </citation>
    <scope>NUCLEOTIDE SEQUENCE [LARGE SCALE GENOMIC DNA]</scope>
    <source>
        <strain evidence="10 11">GAB2-2007-GAL-DOM2</strain>
    </source>
</reference>
<keyword evidence="5 9" id="KW-0999">Mitochondrion inner membrane</keyword>
<keyword evidence="6" id="KW-1133">Transmembrane helix</keyword>
<organism evidence="10 11">
    <name type="scientific">Toxoplasma gondii GAB2-2007-GAL-DOM2</name>
    <dbReference type="NCBI Taxonomy" id="1130820"/>
    <lineage>
        <taxon>Eukaryota</taxon>
        <taxon>Sar</taxon>
        <taxon>Alveolata</taxon>
        <taxon>Apicomplexa</taxon>
        <taxon>Conoidasida</taxon>
        <taxon>Coccidia</taxon>
        <taxon>Eucoccidiorida</taxon>
        <taxon>Eimeriorina</taxon>
        <taxon>Sarcocystidae</taxon>
        <taxon>Toxoplasma</taxon>
    </lineage>
</organism>
<evidence type="ECO:0000313" key="11">
    <source>
        <dbReference type="Proteomes" id="UP000028837"/>
    </source>
</evidence>
<keyword evidence="4" id="KW-0812">Transmembrane</keyword>
<dbReference type="AlphaFoldDB" id="A0A086JHH9"/>
<dbReference type="Pfam" id="PF03650">
    <property type="entry name" value="MPC"/>
    <property type="match status" value="1"/>
</dbReference>